<accession>A0A7Y4H507</accession>
<dbReference type="AlphaFoldDB" id="A0A7Y4H507"/>
<keyword evidence="2" id="KW-1185">Reference proteome</keyword>
<organism evidence="1 2">
    <name type="scientific">Bradyrhizobium archetypum</name>
    <dbReference type="NCBI Taxonomy" id="2721160"/>
    <lineage>
        <taxon>Bacteria</taxon>
        <taxon>Pseudomonadati</taxon>
        <taxon>Pseudomonadota</taxon>
        <taxon>Alphaproteobacteria</taxon>
        <taxon>Hyphomicrobiales</taxon>
        <taxon>Nitrobacteraceae</taxon>
        <taxon>Bradyrhizobium</taxon>
    </lineage>
</organism>
<name>A0A7Y4H507_9BRAD</name>
<dbReference type="RefSeq" id="WP_171710637.1">
    <property type="nucleotide sequence ID" value="NZ_JAAVLW010000004.1"/>
</dbReference>
<reference evidence="1 2" key="1">
    <citation type="submission" date="2020-03" db="EMBL/GenBank/DDBJ databases">
        <title>Bradyrhizobium diversity isolated from nodules of Muelleranthus trifoliolatus.</title>
        <authorList>
            <person name="Klepa M."/>
            <person name="Helene L."/>
            <person name="Hungria M."/>
        </authorList>
    </citation>
    <scope>NUCLEOTIDE SEQUENCE [LARGE SCALE GENOMIC DNA]</scope>
    <source>
        <strain evidence="1 2">WSM 1744</strain>
    </source>
</reference>
<proteinExistence type="predicted"/>
<evidence type="ECO:0000313" key="1">
    <source>
        <dbReference type="EMBL" id="NOJ47793.1"/>
    </source>
</evidence>
<sequence>MRVAIIQSCYIPWKGFFDLIGRTDRYVVLDGAQYVKRHWHNRNRIMTPTGPIWLTIPVATKSRFEQPIDEVGFAEPWADKHWRSIELAYRKSPFFAEEAPALKAVYEAAHRLERLTDVNTLFLKALTKRLNISTTIVRDSEFSPQGQRTERLLDICKKAGATRYLSGPSAREYLDESAFAAAGIAVEWMSYGPYQAYPQRGPTFDHAVSVIDVLFSTGSAAASYCGPMTIEQAARTG</sequence>
<dbReference type="Proteomes" id="UP000528734">
    <property type="component" value="Unassembled WGS sequence"/>
</dbReference>
<dbReference type="EMBL" id="JAAVLW010000004">
    <property type="protein sequence ID" value="NOJ47793.1"/>
    <property type="molecule type" value="Genomic_DNA"/>
</dbReference>
<protein>
    <submittedName>
        <fullName evidence="1">WbqC family protein</fullName>
    </submittedName>
</protein>
<evidence type="ECO:0000313" key="2">
    <source>
        <dbReference type="Proteomes" id="UP000528734"/>
    </source>
</evidence>
<dbReference type="InterPro" id="IPR014985">
    <property type="entry name" value="WbqC"/>
</dbReference>
<gene>
    <name evidence="1" type="ORF">HCN50_16315</name>
</gene>
<comment type="caution">
    <text evidence="1">The sequence shown here is derived from an EMBL/GenBank/DDBJ whole genome shotgun (WGS) entry which is preliminary data.</text>
</comment>
<dbReference type="Pfam" id="PF08889">
    <property type="entry name" value="WbqC"/>
    <property type="match status" value="1"/>
</dbReference>